<reference evidence="14 15" key="1">
    <citation type="submission" date="2018-06" db="EMBL/GenBank/DDBJ databases">
        <authorList>
            <consortium name="Pathogen Informatics"/>
            <person name="Doyle S."/>
        </authorList>
    </citation>
    <scope>NUCLEOTIDE SEQUENCE [LARGE SCALE GENOMIC DNA]</scope>
    <source>
        <strain evidence="14 15">NCTC9128</strain>
    </source>
</reference>
<dbReference type="Gene3D" id="1.10.3730.20">
    <property type="match status" value="1"/>
</dbReference>
<evidence type="ECO:0000256" key="1">
    <source>
        <dbReference type="ARBA" id="ARBA00004651"/>
    </source>
</evidence>
<keyword evidence="6" id="KW-0441">Lipid A biosynthesis</keyword>
<keyword evidence="9 12" id="KW-1133">Transmembrane helix</keyword>
<dbReference type="SUPFAM" id="SSF103481">
    <property type="entry name" value="Multidrug resistance efflux transporter EmrE"/>
    <property type="match status" value="2"/>
</dbReference>
<organism evidence="14 15">
    <name type="scientific">Klebsiella pneumoniae</name>
    <dbReference type="NCBI Taxonomy" id="573"/>
    <lineage>
        <taxon>Bacteria</taxon>
        <taxon>Pseudomonadati</taxon>
        <taxon>Pseudomonadota</taxon>
        <taxon>Gammaproteobacteria</taxon>
        <taxon>Enterobacterales</taxon>
        <taxon>Enterobacteriaceae</taxon>
        <taxon>Klebsiella/Raoultella group</taxon>
        <taxon>Klebsiella</taxon>
        <taxon>Klebsiella pneumoniae complex</taxon>
    </lineage>
</organism>
<keyword evidence="8" id="KW-0448">Lipopolysaccharide biosynthesis</keyword>
<dbReference type="GO" id="GO:0022857">
    <property type="term" value="F:transmembrane transporter activity"/>
    <property type="evidence" value="ECO:0007669"/>
    <property type="project" value="InterPro"/>
</dbReference>
<proteinExistence type="predicted"/>
<comment type="subcellular location">
    <subcellularLocation>
        <location evidence="1">Cell membrane</location>
        <topology evidence="1">Multi-pass membrane protein</topology>
    </subcellularLocation>
</comment>
<dbReference type="PANTHER" id="PTHR30561:SF9">
    <property type="entry name" value="4-AMINO-4-DEOXY-L-ARABINOSE-PHOSPHOUNDECAPRENOL FLIPPASE SUBUNIT ARNF-RELATED"/>
    <property type="match status" value="1"/>
</dbReference>
<keyword evidence="5" id="KW-0997">Cell inner membrane</keyword>
<protein>
    <submittedName>
        <fullName evidence="14">Integral membrane protein</fullName>
    </submittedName>
</protein>
<evidence type="ECO:0000256" key="4">
    <source>
        <dbReference type="ARBA" id="ARBA00022516"/>
    </source>
</evidence>
<dbReference type="InterPro" id="IPR000390">
    <property type="entry name" value="Small_drug/metabolite_transptr"/>
</dbReference>
<dbReference type="AlphaFoldDB" id="A0A2X3CC59"/>
<evidence type="ECO:0000313" key="15">
    <source>
        <dbReference type="Proteomes" id="UP000251088"/>
    </source>
</evidence>
<keyword evidence="2" id="KW-0813">Transport</keyword>
<keyword evidence="10" id="KW-0443">Lipid metabolism</keyword>
<sequence length="307" mass="32770">MFALTPRWQAARARVYIPVTFTVEPVCDDPHRILHFAVRRLLHASWNAIVKASGDKMYAAIGVSGSAALIALVMLPFAPQPALVSAPYLLASCALQVVYTVLVAKTYQVSDMSQTYPLMRGTAPLLVAAISVIFLGDRLSPLAWLGIGVICLAILAMAFNGRASSRKGIVLALINACFIAGYTLVDGTGVRLAGSALGYTLWTFFMNGFCLLCWAMVARRREASRYLRQHWEKKGILGGIGTMGSYGLALWAMTQAPLAVVAALRETSILFGALIAFIVLKEQLMPLRIVAACGIAAGGDPPAPGVA</sequence>
<name>A0A2X3CC59_KLEPN</name>
<dbReference type="InterPro" id="IPR037185">
    <property type="entry name" value="EmrE-like"/>
</dbReference>
<dbReference type="Pfam" id="PF00892">
    <property type="entry name" value="EamA"/>
    <property type="match status" value="1"/>
</dbReference>
<evidence type="ECO:0000256" key="10">
    <source>
        <dbReference type="ARBA" id="ARBA00023098"/>
    </source>
</evidence>
<accession>A0A2X3CC59</accession>
<evidence type="ECO:0000313" key="14">
    <source>
        <dbReference type="EMBL" id="SQC09456.1"/>
    </source>
</evidence>
<evidence type="ECO:0000256" key="12">
    <source>
        <dbReference type="SAM" id="Phobius"/>
    </source>
</evidence>
<dbReference type="GO" id="GO:0009245">
    <property type="term" value="P:lipid A biosynthetic process"/>
    <property type="evidence" value="ECO:0007669"/>
    <property type="project" value="UniProtKB-KW"/>
</dbReference>
<keyword evidence="11 12" id="KW-0472">Membrane</keyword>
<feature type="transmembrane region" description="Helical" evidence="12">
    <location>
        <begin position="57"/>
        <end position="78"/>
    </location>
</feature>
<feature type="domain" description="EamA" evidence="13">
    <location>
        <begin position="167"/>
        <end position="298"/>
    </location>
</feature>
<evidence type="ECO:0000256" key="7">
    <source>
        <dbReference type="ARBA" id="ARBA00022692"/>
    </source>
</evidence>
<feature type="transmembrane region" description="Helical" evidence="12">
    <location>
        <begin position="168"/>
        <end position="185"/>
    </location>
</feature>
<evidence type="ECO:0000256" key="3">
    <source>
        <dbReference type="ARBA" id="ARBA00022475"/>
    </source>
</evidence>
<dbReference type="GO" id="GO:0005886">
    <property type="term" value="C:plasma membrane"/>
    <property type="evidence" value="ECO:0007669"/>
    <property type="project" value="UniProtKB-SubCell"/>
</dbReference>
<evidence type="ECO:0000256" key="8">
    <source>
        <dbReference type="ARBA" id="ARBA00022985"/>
    </source>
</evidence>
<keyword evidence="7 12" id="KW-0812">Transmembrane</keyword>
<dbReference type="InterPro" id="IPR000620">
    <property type="entry name" value="EamA_dom"/>
</dbReference>
<feature type="transmembrane region" description="Helical" evidence="12">
    <location>
        <begin position="116"/>
        <end position="136"/>
    </location>
</feature>
<dbReference type="Proteomes" id="UP000251088">
    <property type="component" value="Unassembled WGS sequence"/>
</dbReference>
<evidence type="ECO:0000256" key="6">
    <source>
        <dbReference type="ARBA" id="ARBA00022556"/>
    </source>
</evidence>
<dbReference type="PANTHER" id="PTHR30561">
    <property type="entry name" value="SMR FAMILY PROTON-DEPENDENT DRUG EFFLUX TRANSPORTER SUGE"/>
    <property type="match status" value="1"/>
</dbReference>
<feature type="transmembrane region" description="Helical" evidence="12">
    <location>
        <begin position="259"/>
        <end position="280"/>
    </location>
</feature>
<gene>
    <name evidence="14" type="ORF">NCTC9128_01421</name>
</gene>
<evidence type="ECO:0000256" key="11">
    <source>
        <dbReference type="ARBA" id="ARBA00023136"/>
    </source>
</evidence>
<dbReference type="EMBL" id="UAWN01000005">
    <property type="protein sequence ID" value="SQC09456.1"/>
    <property type="molecule type" value="Genomic_DNA"/>
</dbReference>
<evidence type="ECO:0000259" key="13">
    <source>
        <dbReference type="Pfam" id="PF00892"/>
    </source>
</evidence>
<feature type="transmembrane region" description="Helical" evidence="12">
    <location>
        <begin position="84"/>
        <end position="104"/>
    </location>
</feature>
<evidence type="ECO:0000256" key="9">
    <source>
        <dbReference type="ARBA" id="ARBA00022989"/>
    </source>
</evidence>
<dbReference type="GO" id="GO:0009103">
    <property type="term" value="P:lipopolysaccharide biosynthetic process"/>
    <property type="evidence" value="ECO:0007669"/>
    <property type="project" value="UniProtKB-KW"/>
</dbReference>
<feature type="transmembrane region" description="Helical" evidence="12">
    <location>
        <begin position="197"/>
        <end position="215"/>
    </location>
</feature>
<keyword evidence="4" id="KW-0444">Lipid biosynthesis</keyword>
<feature type="transmembrane region" description="Helical" evidence="12">
    <location>
        <begin position="142"/>
        <end position="161"/>
    </location>
</feature>
<feature type="transmembrane region" description="Helical" evidence="12">
    <location>
        <begin position="236"/>
        <end position="253"/>
    </location>
</feature>
<evidence type="ECO:0000256" key="5">
    <source>
        <dbReference type="ARBA" id="ARBA00022519"/>
    </source>
</evidence>
<keyword evidence="3" id="KW-1003">Cell membrane</keyword>
<evidence type="ECO:0000256" key="2">
    <source>
        <dbReference type="ARBA" id="ARBA00022448"/>
    </source>
</evidence>